<evidence type="ECO:0000313" key="2">
    <source>
        <dbReference type="EMBL" id="MDA0138423.1"/>
    </source>
</evidence>
<organism evidence="2 3">
    <name type="scientific">Solirubrobacter deserti</name>
    <dbReference type="NCBI Taxonomy" id="2282478"/>
    <lineage>
        <taxon>Bacteria</taxon>
        <taxon>Bacillati</taxon>
        <taxon>Actinomycetota</taxon>
        <taxon>Thermoleophilia</taxon>
        <taxon>Solirubrobacterales</taxon>
        <taxon>Solirubrobacteraceae</taxon>
        <taxon>Solirubrobacter</taxon>
    </lineage>
</organism>
<evidence type="ECO:0000313" key="3">
    <source>
        <dbReference type="Proteomes" id="UP001147700"/>
    </source>
</evidence>
<sequence>MLRRLLAALVIPTAAFALLAGPVSASPVAVSGATANVNPAGVPTQGIIMRDGGICNPRWGC</sequence>
<keyword evidence="3" id="KW-1185">Reference proteome</keyword>
<keyword evidence="1" id="KW-0732">Signal</keyword>
<dbReference type="EMBL" id="JAPCID010000016">
    <property type="protein sequence ID" value="MDA0138423.1"/>
    <property type="molecule type" value="Genomic_DNA"/>
</dbReference>
<name>A0ABT4RIT5_9ACTN</name>
<evidence type="ECO:0000256" key="1">
    <source>
        <dbReference type="SAM" id="SignalP"/>
    </source>
</evidence>
<gene>
    <name evidence="2" type="ORF">OJ962_13050</name>
</gene>
<proteinExistence type="predicted"/>
<accession>A0ABT4RIT5</accession>
<feature type="signal peptide" evidence="1">
    <location>
        <begin position="1"/>
        <end position="25"/>
    </location>
</feature>
<comment type="caution">
    <text evidence="2">The sequence shown here is derived from an EMBL/GenBank/DDBJ whole genome shotgun (WGS) entry which is preliminary data.</text>
</comment>
<protein>
    <submittedName>
        <fullName evidence="2">Uncharacterized protein</fullName>
    </submittedName>
</protein>
<feature type="chain" id="PRO_5046743009" evidence="1">
    <location>
        <begin position="26"/>
        <end position="61"/>
    </location>
</feature>
<dbReference type="Proteomes" id="UP001147700">
    <property type="component" value="Unassembled WGS sequence"/>
</dbReference>
<reference evidence="2" key="1">
    <citation type="submission" date="2022-10" db="EMBL/GenBank/DDBJ databases">
        <title>The WGS of Solirubrobacter sp. CPCC 204708.</title>
        <authorList>
            <person name="Jiang Z."/>
        </authorList>
    </citation>
    <scope>NUCLEOTIDE SEQUENCE</scope>
    <source>
        <strain evidence="2">CPCC 204708</strain>
    </source>
</reference>
<dbReference type="RefSeq" id="WP_202958432.1">
    <property type="nucleotide sequence ID" value="NZ_JAPCID010000016.1"/>
</dbReference>